<proteinExistence type="predicted"/>
<dbReference type="InterPro" id="IPR012338">
    <property type="entry name" value="Beta-lactam/transpept-like"/>
</dbReference>
<evidence type="ECO:0000259" key="1">
    <source>
        <dbReference type="Pfam" id="PF00144"/>
    </source>
</evidence>
<keyword evidence="3" id="KW-1185">Reference proteome</keyword>
<feature type="domain" description="Beta-lactamase-related" evidence="1">
    <location>
        <begin position="63"/>
        <end position="182"/>
    </location>
</feature>
<dbReference type="InterPro" id="IPR001466">
    <property type="entry name" value="Beta-lactam-related"/>
</dbReference>
<dbReference type="AlphaFoldDB" id="U2YPA7"/>
<dbReference type="Proteomes" id="UP000016568">
    <property type="component" value="Unassembled WGS sequence"/>
</dbReference>
<dbReference type="InterPro" id="IPR050491">
    <property type="entry name" value="AmpC-like"/>
</dbReference>
<name>U2YPA7_9SPHN</name>
<dbReference type="Pfam" id="PF00144">
    <property type="entry name" value="Beta-lactamase"/>
    <property type="match status" value="1"/>
</dbReference>
<dbReference type="EMBL" id="BASZ01000012">
    <property type="protein sequence ID" value="GAD50750.1"/>
    <property type="molecule type" value="Genomic_DNA"/>
</dbReference>
<dbReference type="Gene3D" id="3.40.710.10">
    <property type="entry name" value="DD-peptidase/beta-lactamase superfamily"/>
    <property type="match status" value="1"/>
</dbReference>
<accession>U2YPA7</accession>
<dbReference type="PANTHER" id="PTHR46825">
    <property type="entry name" value="D-ALANYL-D-ALANINE-CARBOXYPEPTIDASE/ENDOPEPTIDASE AMPH"/>
    <property type="match status" value="1"/>
</dbReference>
<reference evidence="2 3" key="1">
    <citation type="submission" date="2013-09" db="EMBL/GenBank/DDBJ databases">
        <title>Whole genome shotgun sequence of Novosphingobium tardaugens NBRC 16725.</title>
        <authorList>
            <person name="Isaki S."/>
            <person name="Hosoyama A."/>
            <person name="Tsuchikane K."/>
            <person name="Katsumata H."/>
            <person name="Ando Y."/>
            <person name="Yamazaki S."/>
            <person name="Fujita N."/>
        </authorList>
    </citation>
    <scope>NUCLEOTIDE SEQUENCE [LARGE SCALE GENOMIC DNA]</scope>
    <source>
        <strain evidence="2 3">NBRC 16725</strain>
    </source>
</reference>
<protein>
    <recommendedName>
        <fullName evidence="1">Beta-lactamase-related domain-containing protein</fullName>
    </recommendedName>
</protein>
<dbReference type="eggNOG" id="COG1680">
    <property type="taxonomic scope" value="Bacteria"/>
</dbReference>
<evidence type="ECO:0000313" key="3">
    <source>
        <dbReference type="Proteomes" id="UP000016568"/>
    </source>
</evidence>
<evidence type="ECO:0000313" key="2">
    <source>
        <dbReference type="EMBL" id="GAD50750.1"/>
    </source>
</evidence>
<gene>
    <name evidence="2" type="ORF">NT2_12_00140</name>
</gene>
<comment type="caution">
    <text evidence="2">The sequence shown here is derived from an EMBL/GenBank/DDBJ whole genome shotgun (WGS) entry which is preliminary data.</text>
</comment>
<dbReference type="SUPFAM" id="SSF56601">
    <property type="entry name" value="beta-lactamase/transpeptidase-like"/>
    <property type="match status" value="1"/>
</dbReference>
<sequence>MRMIRTLLVTAIALAAGVVLVVQTMNARHDIGGTMRHHNLRSGVIIYGIQGEHPRIRRFASEKGKVYNFWSLSKPITAAAVFAAADRGLVDLNEKYAGASVADLLRHAGGWDRKLAGDPIHDLQEQERCIDMPIPPRQFEPGTKAEYSNVGYCALGRLIEGRFDQSYHDAVTAMIPEAIGMTYDDRLGPAGGWGGTAEQYFAFAQRDVPARALVRPSFASTGPYYALGWRVLGDGTLSHFGMLTGTANDQFTVVYKRGRWTAVGLFSGMPTNGEIARNDLLSAIRALPR</sequence>
<dbReference type="PANTHER" id="PTHR46825:SF9">
    <property type="entry name" value="BETA-LACTAMASE-RELATED DOMAIN-CONTAINING PROTEIN"/>
    <property type="match status" value="1"/>
</dbReference>
<organism evidence="2 3">
    <name type="scientific">Caenibius tardaugens NBRC 16725</name>
    <dbReference type="NCBI Taxonomy" id="1219035"/>
    <lineage>
        <taxon>Bacteria</taxon>
        <taxon>Pseudomonadati</taxon>
        <taxon>Pseudomonadota</taxon>
        <taxon>Alphaproteobacteria</taxon>
        <taxon>Sphingomonadales</taxon>
        <taxon>Erythrobacteraceae</taxon>
        <taxon>Caenibius</taxon>
    </lineage>
</organism>